<protein>
    <submittedName>
        <fullName evidence="1">Uncharacterized protein</fullName>
    </submittedName>
</protein>
<dbReference type="AlphaFoldDB" id="A0A4Y2MS58"/>
<gene>
    <name evidence="1" type="ORF">AVEN_38963_1</name>
</gene>
<name>A0A4Y2MS58_ARAVE</name>
<dbReference type="Proteomes" id="UP000499080">
    <property type="component" value="Unassembled WGS sequence"/>
</dbReference>
<reference evidence="1 2" key="1">
    <citation type="journal article" date="2019" name="Sci. Rep.">
        <title>Orb-weaving spider Araneus ventricosus genome elucidates the spidroin gene catalogue.</title>
        <authorList>
            <person name="Kono N."/>
            <person name="Nakamura H."/>
            <person name="Ohtoshi R."/>
            <person name="Moran D.A.P."/>
            <person name="Shinohara A."/>
            <person name="Yoshida Y."/>
            <person name="Fujiwara M."/>
            <person name="Mori M."/>
            <person name="Tomita M."/>
            <person name="Arakawa K."/>
        </authorList>
    </citation>
    <scope>NUCLEOTIDE SEQUENCE [LARGE SCALE GENOMIC DNA]</scope>
</reference>
<feature type="non-terminal residue" evidence="1">
    <location>
        <position position="52"/>
    </location>
</feature>
<organism evidence="1 2">
    <name type="scientific">Araneus ventricosus</name>
    <name type="common">Orbweaver spider</name>
    <name type="synonym">Epeira ventricosa</name>
    <dbReference type="NCBI Taxonomy" id="182803"/>
    <lineage>
        <taxon>Eukaryota</taxon>
        <taxon>Metazoa</taxon>
        <taxon>Ecdysozoa</taxon>
        <taxon>Arthropoda</taxon>
        <taxon>Chelicerata</taxon>
        <taxon>Arachnida</taxon>
        <taxon>Araneae</taxon>
        <taxon>Araneomorphae</taxon>
        <taxon>Entelegynae</taxon>
        <taxon>Araneoidea</taxon>
        <taxon>Araneidae</taxon>
        <taxon>Araneus</taxon>
    </lineage>
</organism>
<sequence>MTSLTNKPSHVTLRANEKRPHSLSVNMLRSLATVLLLFTLPPSAASRNSYLE</sequence>
<accession>A0A4Y2MS58</accession>
<evidence type="ECO:0000313" key="2">
    <source>
        <dbReference type="Proteomes" id="UP000499080"/>
    </source>
</evidence>
<dbReference type="EMBL" id="BGPR01007643">
    <property type="protein sequence ID" value="GBN28446.1"/>
    <property type="molecule type" value="Genomic_DNA"/>
</dbReference>
<proteinExistence type="predicted"/>
<evidence type="ECO:0000313" key="1">
    <source>
        <dbReference type="EMBL" id="GBN28446.1"/>
    </source>
</evidence>
<keyword evidence="2" id="KW-1185">Reference proteome</keyword>
<comment type="caution">
    <text evidence="1">The sequence shown here is derived from an EMBL/GenBank/DDBJ whole genome shotgun (WGS) entry which is preliminary data.</text>
</comment>